<dbReference type="STRING" id="1316936.K678_17451"/>
<dbReference type="InterPro" id="IPR039315">
    <property type="entry name" value="CheW"/>
</dbReference>
<dbReference type="OrthoDB" id="3291462at2"/>
<dbReference type="GO" id="GO:0005829">
    <property type="term" value="C:cytosol"/>
    <property type="evidence" value="ECO:0007669"/>
    <property type="project" value="TreeGrafter"/>
</dbReference>
<feature type="domain" description="CheW-like" evidence="1">
    <location>
        <begin position="12"/>
        <end position="154"/>
    </location>
</feature>
<gene>
    <name evidence="2" type="ORF">K678_17451</name>
</gene>
<dbReference type="PANTHER" id="PTHR22617">
    <property type="entry name" value="CHEMOTAXIS SENSOR HISTIDINE KINASE-RELATED"/>
    <property type="match status" value="1"/>
</dbReference>
<dbReference type="InterPro" id="IPR036061">
    <property type="entry name" value="CheW-like_dom_sf"/>
</dbReference>
<dbReference type="Gene3D" id="2.30.30.40">
    <property type="entry name" value="SH3 Domains"/>
    <property type="match status" value="1"/>
</dbReference>
<dbReference type="AlphaFoldDB" id="S9TNL3"/>
<name>S9TNL3_MAGFU</name>
<dbReference type="eggNOG" id="COG0835">
    <property type="taxonomic scope" value="Bacteria"/>
</dbReference>
<sequence length="154" mass="16391">MTNTALASGGPAFEALTLGLGGEIFAIDASIVHEILDLVSVTEVPGARDFVGGLINVRGKVVPVADLRLKFGMEQTPPTLDTRVVVVEIDLDGEITVVGLLADKVFEVTEIGRASIESTPDIGMKWRADFIKGIGKRGTDFIVIPDIVRLFTAD</sequence>
<dbReference type="PROSITE" id="PS50851">
    <property type="entry name" value="CHEW"/>
    <property type="match status" value="1"/>
</dbReference>
<evidence type="ECO:0000313" key="2">
    <source>
        <dbReference type="EMBL" id="EPY00170.1"/>
    </source>
</evidence>
<dbReference type="EMBL" id="AQPH01000142">
    <property type="protein sequence ID" value="EPY00170.1"/>
    <property type="molecule type" value="Genomic_DNA"/>
</dbReference>
<reference evidence="2 3" key="1">
    <citation type="submission" date="2013-04" db="EMBL/GenBank/DDBJ databases">
        <authorList>
            <person name="Kuznetsov B."/>
            <person name="Ivanovsky R."/>
        </authorList>
    </citation>
    <scope>NUCLEOTIDE SEQUENCE [LARGE SCALE GENOMIC DNA]</scope>
    <source>
        <strain evidence="2 3">MGU-K5</strain>
    </source>
</reference>
<proteinExistence type="predicted"/>
<comment type="caution">
    <text evidence="2">The sequence shown here is derived from an EMBL/GenBank/DDBJ whole genome shotgun (WGS) entry which is preliminary data.</text>
</comment>
<dbReference type="PATRIC" id="fig|1316936.3.peg.3444"/>
<accession>S9TNL3</accession>
<dbReference type="GO" id="GO:0006935">
    <property type="term" value="P:chemotaxis"/>
    <property type="evidence" value="ECO:0007669"/>
    <property type="project" value="InterPro"/>
</dbReference>
<dbReference type="InterPro" id="IPR002545">
    <property type="entry name" value="CheW-lke_dom"/>
</dbReference>
<dbReference type="RefSeq" id="WP_021133763.1">
    <property type="nucleotide sequence ID" value="NZ_AQPH01000142.1"/>
</dbReference>
<dbReference type="Gene3D" id="2.40.50.180">
    <property type="entry name" value="CheA-289, Domain 4"/>
    <property type="match status" value="1"/>
</dbReference>
<protein>
    <submittedName>
        <fullName evidence="2">Chemotaxis protein</fullName>
    </submittedName>
</protein>
<dbReference type="SMART" id="SM00260">
    <property type="entry name" value="CheW"/>
    <property type="match status" value="1"/>
</dbReference>
<organism evidence="2 3">
    <name type="scientific">Magnetospirillum fulvum MGU-K5</name>
    <dbReference type="NCBI Taxonomy" id="1316936"/>
    <lineage>
        <taxon>Bacteria</taxon>
        <taxon>Pseudomonadati</taxon>
        <taxon>Pseudomonadota</taxon>
        <taxon>Alphaproteobacteria</taxon>
        <taxon>Rhodospirillales</taxon>
        <taxon>Rhodospirillaceae</taxon>
        <taxon>Magnetospirillum</taxon>
    </lineage>
</organism>
<dbReference type="PANTHER" id="PTHR22617:SF23">
    <property type="entry name" value="CHEMOTAXIS PROTEIN CHEW"/>
    <property type="match status" value="1"/>
</dbReference>
<dbReference type="Pfam" id="PF01584">
    <property type="entry name" value="CheW"/>
    <property type="match status" value="1"/>
</dbReference>
<dbReference type="Proteomes" id="UP000015350">
    <property type="component" value="Unassembled WGS sequence"/>
</dbReference>
<evidence type="ECO:0000259" key="1">
    <source>
        <dbReference type="PROSITE" id="PS50851"/>
    </source>
</evidence>
<dbReference type="SUPFAM" id="SSF50341">
    <property type="entry name" value="CheW-like"/>
    <property type="match status" value="1"/>
</dbReference>
<dbReference type="GO" id="GO:0007165">
    <property type="term" value="P:signal transduction"/>
    <property type="evidence" value="ECO:0007669"/>
    <property type="project" value="InterPro"/>
</dbReference>
<evidence type="ECO:0000313" key="3">
    <source>
        <dbReference type="Proteomes" id="UP000015350"/>
    </source>
</evidence>